<comment type="function">
    <text evidence="9">Site-specific tyrosine recombinase, which acts by catalyzing the cutting and rejoining of the recombining DNA molecules. The XerC-XerD complex is essential to convert dimers of the bacterial chromosome into monomers to permit their segregation at cell division. It also contributes to the segregational stability of plasmids.</text>
</comment>
<dbReference type="InterPro" id="IPR050090">
    <property type="entry name" value="Tyrosine_recombinase_XerCD"/>
</dbReference>
<keyword evidence="8 9" id="KW-0131">Cell cycle</keyword>
<feature type="active site" evidence="9">
    <location>
        <position position="167"/>
    </location>
</feature>
<dbReference type="HOGENOM" id="CLU_027562_9_0_6"/>
<dbReference type="SUPFAM" id="SSF56349">
    <property type="entry name" value="DNA breaking-rejoining enzymes"/>
    <property type="match status" value="1"/>
</dbReference>
<comment type="similarity">
    <text evidence="9">Belongs to the 'phage' integrase family. XerC subfamily.</text>
</comment>
<keyword evidence="4 9" id="KW-0159">Chromosome partition</keyword>
<evidence type="ECO:0000256" key="1">
    <source>
        <dbReference type="ARBA" id="ARBA00004496"/>
    </source>
</evidence>
<dbReference type="PANTHER" id="PTHR30349:SF81">
    <property type="entry name" value="TYROSINE RECOMBINASE XERC"/>
    <property type="match status" value="1"/>
</dbReference>
<dbReference type="OrthoDB" id="9801717at2"/>
<dbReference type="GO" id="GO:0007059">
    <property type="term" value="P:chromosome segregation"/>
    <property type="evidence" value="ECO:0007669"/>
    <property type="project" value="UniProtKB-UniRule"/>
</dbReference>
<dbReference type="InterPro" id="IPR002104">
    <property type="entry name" value="Integrase_catalytic"/>
</dbReference>
<evidence type="ECO:0000256" key="5">
    <source>
        <dbReference type="ARBA" id="ARBA00022908"/>
    </source>
</evidence>
<sequence length="321" mass="35931">MAQTSLFARFERYLTSERQLSPYTVRNYLFELRRAEPYLFTTLSLPEYAAQTSQTNAITSPQTDEQWLALSHEALQALLAKLHRQGLSPRSLSLCLSALKQFFEYLLAEDCITHNPAKGLSAPKQAKPLPKNIDVDAISHLLAIDGDDPLVIRDRAIMELFYSSGLRLGELASLNYGDIHLGLQEVKVLGKGGKERRVPVGKLAMEALALWHTQRLLLVQADEPALFVSNQGKRLSHRSIQARMAKWGQNQALSVPVHPHKLRHSFATHMLESSGDLRAVQELLGHANLSTTQIYTSLDFQHLAKVYDGAHPRAKKGREKG</sequence>
<dbReference type="CDD" id="cd00798">
    <property type="entry name" value="INT_XerDC_C"/>
    <property type="match status" value="1"/>
</dbReference>
<dbReference type="Proteomes" id="UP000001982">
    <property type="component" value="Chromosome"/>
</dbReference>
<dbReference type="InterPro" id="IPR010998">
    <property type="entry name" value="Integrase_recombinase_N"/>
</dbReference>
<dbReference type="GO" id="GO:0009037">
    <property type="term" value="F:tyrosine-based site-specific recombinase activity"/>
    <property type="evidence" value="ECO:0007669"/>
    <property type="project" value="UniProtKB-UniRule"/>
</dbReference>
<evidence type="ECO:0000256" key="3">
    <source>
        <dbReference type="ARBA" id="ARBA00022618"/>
    </source>
</evidence>
<dbReference type="PROSITE" id="PS51900">
    <property type="entry name" value="CB"/>
    <property type="match status" value="1"/>
</dbReference>
<reference evidence="12 13" key="1">
    <citation type="submission" date="2006-03" db="EMBL/GenBank/DDBJ databases">
        <title>Complete sequence of Shewanella denitrificans OS217.</title>
        <authorList>
            <consortium name="US DOE Joint Genome Institute"/>
            <person name="Copeland A."/>
            <person name="Lucas S."/>
            <person name="Lapidus A."/>
            <person name="Barry K."/>
            <person name="Detter J.C."/>
            <person name="Glavina del Rio T."/>
            <person name="Hammon N."/>
            <person name="Israni S."/>
            <person name="Dalin E."/>
            <person name="Tice H."/>
            <person name="Pitluck S."/>
            <person name="Brettin T."/>
            <person name="Bruce D."/>
            <person name="Han C."/>
            <person name="Tapia R."/>
            <person name="Gilna P."/>
            <person name="Kiss H."/>
            <person name="Schmutz J."/>
            <person name="Larimer F."/>
            <person name="Land M."/>
            <person name="Hauser L."/>
            <person name="Kyrpides N."/>
            <person name="Lykidis A."/>
            <person name="Richardson P."/>
        </authorList>
    </citation>
    <scope>NUCLEOTIDE SEQUENCE [LARGE SCALE GENOMIC DNA]</scope>
    <source>
        <strain evidence="13">OS217 / ATCC BAA-1090 / DSM 15013</strain>
    </source>
</reference>
<dbReference type="InterPro" id="IPR023009">
    <property type="entry name" value="Tyrosine_recombinase_XerC/XerD"/>
</dbReference>
<keyword evidence="2 9" id="KW-0963">Cytoplasm</keyword>
<dbReference type="GO" id="GO:0003677">
    <property type="term" value="F:DNA binding"/>
    <property type="evidence" value="ECO:0007669"/>
    <property type="project" value="UniProtKB-UniRule"/>
</dbReference>
<keyword evidence="5 9" id="KW-0229">DNA integration</keyword>
<dbReference type="GO" id="GO:0005737">
    <property type="term" value="C:cytoplasm"/>
    <property type="evidence" value="ECO:0007669"/>
    <property type="project" value="UniProtKB-SubCell"/>
</dbReference>
<accession>Q12S88</accession>
<evidence type="ECO:0000256" key="6">
    <source>
        <dbReference type="ARBA" id="ARBA00023125"/>
    </source>
</evidence>
<dbReference type="InterPro" id="IPR011010">
    <property type="entry name" value="DNA_brk_join_enz"/>
</dbReference>
<evidence type="ECO:0000313" key="12">
    <source>
        <dbReference type="EMBL" id="ABE53688.1"/>
    </source>
</evidence>
<dbReference type="Gene3D" id="1.10.443.10">
    <property type="entry name" value="Intergrase catalytic core"/>
    <property type="match status" value="1"/>
</dbReference>
<evidence type="ECO:0000256" key="2">
    <source>
        <dbReference type="ARBA" id="ARBA00022490"/>
    </source>
</evidence>
<feature type="active site" description="O-(3'-phospho-DNA)-tyrosine intermediate" evidence="9">
    <location>
        <position position="295"/>
    </location>
</feature>
<feature type="domain" description="Tyr recombinase" evidence="10">
    <location>
        <begin position="128"/>
        <end position="308"/>
    </location>
</feature>
<evidence type="ECO:0000256" key="9">
    <source>
        <dbReference type="HAMAP-Rule" id="MF_01808"/>
    </source>
</evidence>
<keyword evidence="6 9" id="KW-0238">DNA-binding</keyword>
<dbReference type="AlphaFoldDB" id="Q12S88"/>
<name>Q12S88_SHEDO</name>
<dbReference type="GO" id="GO:0051301">
    <property type="term" value="P:cell division"/>
    <property type="evidence" value="ECO:0007669"/>
    <property type="project" value="UniProtKB-KW"/>
</dbReference>
<feature type="active site" evidence="9">
    <location>
        <position position="260"/>
    </location>
</feature>
<evidence type="ECO:0000259" key="11">
    <source>
        <dbReference type="PROSITE" id="PS51900"/>
    </source>
</evidence>
<dbReference type="Pfam" id="PF02899">
    <property type="entry name" value="Phage_int_SAM_1"/>
    <property type="match status" value="1"/>
</dbReference>
<dbReference type="PANTHER" id="PTHR30349">
    <property type="entry name" value="PHAGE INTEGRASE-RELATED"/>
    <property type="match status" value="1"/>
</dbReference>
<dbReference type="Gene3D" id="1.10.150.130">
    <property type="match status" value="1"/>
</dbReference>
<dbReference type="STRING" id="318161.Sden_0393"/>
<proteinExistence type="inferred from homology"/>
<evidence type="ECO:0000256" key="4">
    <source>
        <dbReference type="ARBA" id="ARBA00022829"/>
    </source>
</evidence>
<feature type="domain" description="Core-binding (CB)" evidence="11">
    <location>
        <begin position="1"/>
        <end position="107"/>
    </location>
</feature>
<feature type="active site" evidence="9">
    <location>
        <position position="191"/>
    </location>
</feature>
<organism evidence="12 13">
    <name type="scientific">Shewanella denitrificans (strain OS217 / ATCC BAA-1090 / DSM 15013)</name>
    <dbReference type="NCBI Taxonomy" id="318161"/>
    <lineage>
        <taxon>Bacteria</taxon>
        <taxon>Pseudomonadati</taxon>
        <taxon>Pseudomonadota</taxon>
        <taxon>Gammaproteobacteria</taxon>
        <taxon>Alteromonadales</taxon>
        <taxon>Shewanellaceae</taxon>
        <taxon>Shewanella</taxon>
    </lineage>
</organism>
<comment type="subunit">
    <text evidence="9">Forms a cyclic heterotetrameric complex composed of two molecules of XerC and two molecules of XerD.</text>
</comment>
<dbReference type="PROSITE" id="PS51898">
    <property type="entry name" value="TYR_RECOMBINASE"/>
    <property type="match status" value="1"/>
</dbReference>
<dbReference type="eggNOG" id="COG4973">
    <property type="taxonomic scope" value="Bacteria"/>
</dbReference>
<evidence type="ECO:0000256" key="8">
    <source>
        <dbReference type="ARBA" id="ARBA00023306"/>
    </source>
</evidence>
<feature type="active site" evidence="9">
    <location>
        <position position="286"/>
    </location>
</feature>
<protein>
    <recommendedName>
        <fullName evidence="9">Tyrosine recombinase XerC</fullName>
    </recommendedName>
</protein>
<feature type="active site" evidence="9">
    <location>
        <position position="263"/>
    </location>
</feature>
<dbReference type="EMBL" id="CP000302">
    <property type="protein sequence ID" value="ABE53688.1"/>
    <property type="molecule type" value="Genomic_DNA"/>
</dbReference>
<keyword evidence="13" id="KW-1185">Reference proteome</keyword>
<keyword evidence="3 9" id="KW-0132">Cell division</keyword>
<evidence type="ECO:0000313" key="13">
    <source>
        <dbReference type="Proteomes" id="UP000001982"/>
    </source>
</evidence>
<dbReference type="InterPro" id="IPR013762">
    <property type="entry name" value="Integrase-like_cat_sf"/>
</dbReference>
<dbReference type="GO" id="GO:0006313">
    <property type="term" value="P:DNA transposition"/>
    <property type="evidence" value="ECO:0007669"/>
    <property type="project" value="UniProtKB-UniRule"/>
</dbReference>
<dbReference type="KEGG" id="sdn:Sden_0393"/>
<dbReference type="RefSeq" id="WP_011494855.1">
    <property type="nucleotide sequence ID" value="NC_007954.1"/>
</dbReference>
<keyword evidence="7 9" id="KW-0233">DNA recombination</keyword>
<dbReference type="Pfam" id="PF00589">
    <property type="entry name" value="Phage_integrase"/>
    <property type="match status" value="1"/>
</dbReference>
<comment type="subcellular location">
    <subcellularLocation>
        <location evidence="1 9">Cytoplasm</location>
    </subcellularLocation>
</comment>
<dbReference type="InterPro" id="IPR004107">
    <property type="entry name" value="Integrase_SAM-like_N"/>
</dbReference>
<gene>
    <name evidence="9" type="primary">xerC</name>
    <name evidence="12" type="ordered locus">Sden_0393</name>
</gene>
<evidence type="ECO:0000256" key="7">
    <source>
        <dbReference type="ARBA" id="ARBA00023172"/>
    </source>
</evidence>
<evidence type="ECO:0000259" key="10">
    <source>
        <dbReference type="PROSITE" id="PS51898"/>
    </source>
</evidence>
<dbReference type="HAMAP" id="MF_01808">
    <property type="entry name" value="Recomb_XerC_XerD"/>
    <property type="match status" value="1"/>
</dbReference>
<dbReference type="InterPro" id="IPR044068">
    <property type="entry name" value="CB"/>
</dbReference>